<name>A0A6A6MHS2_HEVBR</name>
<gene>
    <name evidence="2" type="ORF">GH714_040884</name>
</gene>
<evidence type="ECO:0000313" key="2">
    <source>
        <dbReference type="EMBL" id="KAF2312834.1"/>
    </source>
</evidence>
<keyword evidence="3" id="KW-1185">Reference proteome</keyword>
<feature type="compositionally biased region" description="Basic and acidic residues" evidence="1">
    <location>
        <begin position="30"/>
        <end position="43"/>
    </location>
</feature>
<accession>A0A6A6MHS2</accession>
<feature type="region of interest" description="Disordered" evidence="1">
    <location>
        <begin position="99"/>
        <end position="216"/>
    </location>
</feature>
<organism evidence="2 3">
    <name type="scientific">Hevea brasiliensis</name>
    <name type="common">Para rubber tree</name>
    <name type="synonym">Siphonia brasiliensis</name>
    <dbReference type="NCBI Taxonomy" id="3981"/>
    <lineage>
        <taxon>Eukaryota</taxon>
        <taxon>Viridiplantae</taxon>
        <taxon>Streptophyta</taxon>
        <taxon>Embryophyta</taxon>
        <taxon>Tracheophyta</taxon>
        <taxon>Spermatophyta</taxon>
        <taxon>Magnoliopsida</taxon>
        <taxon>eudicotyledons</taxon>
        <taxon>Gunneridae</taxon>
        <taxon>Pentapetalae</taxon>
        <taxon>rosids</taxon>
        <taxon>fabids</taxon>
        <taxon>Malpighiales</taxon>
        <taxon>Euphorbiaceae</taxon>
        <taxon>Crotonoideae</taxon>
        <taxon>Micrandreae</taxon>
        <taxon>Hevea</taxon>
    </lineage>
</organism>
<comment type="caution">
    <text evidence="2">The sequence shown here is derived from an EMBL/GenBank/DDBJ whole genome shotgun (WGS) entry which is preliminary data.</text>
</comment>
<feature type="compositionally biased region" description="Polar residues" evidence="1">
    <location>
        <begin position="196"/>
        <end position="207"/>
    </location>
</feature>
<sequence length="216" mass="23893">MRQPLKQNHEGLEKTYSNRKPSRSSSNKLKVHEDTRGKAEREQSNSYEVAELTWENGQPAMHGLGGLLHSSQATKATWGRTSETLESIVHQAASCHSTQQNINSNHHQEPAKIASAVASSDGKWAETSSGQQQAQMDPSIKKRARSESKQYCRSNRDHEHVDRSACASASPITTYASFESTPSYKAKTTDNEDSSSHGGSVKQTNTHTHTHYIYSP</sequence>
<evidence type="ECO:0000256" key="1">
    <source>
        <dbReference type="SAM" id="MobiDB-lite"/>
    </source>
</evidence>
<dbReference type="EMBL" id="JAAGAX010000006">
    <property type="protein sequence ID" value="KAF2312834.1"/>
    <property type="molecule type" value="Genomic_DNA"/>
</dbReference>
<reference evidence="2 3" key="1">
    <citation type="journal article" date="2020" name="Mol. Plant">
        <title>The Chromosome-Based Rubber Tree Genome Provides New Insights into Spurge Genome Evolution and Rubber Biosynthesis.</title>
        <authorList>
            <person name="Liu J."/>
            <person name="Shi C."/>
            <person name="Shi C.C."/>
            <person name="Li W."/>
            <person name="Zhang Q.J."/>
            <person name="Zhang Y."/>
            <person name="Li K."/>
            <person name="Lu H.F."/>
            <person name="Shi C."/>
            <person name="Zhu S.T."/>
            <person name="Xiao Z.Y."/>
            <person name="Nan H."/>
            <person name="Yue Y."/>
            <person name="Zhu X.G."/>
            <person name="Wu Y."/>
            <person name="Hong X.N."/>
            <person name="Fan G.Y."/>
            <person name="Tong Y."/>
            <person name="Zhang D."/>
            <person name="Mao C.L."/>
            <person name="Liu Y.L."/>
            <person name="Hao S.J."/>
            <person name="Liu W.Q."/>
            <person name="Lv M.Q."/>
            <person name="Zhang H.B."/>
            <person name="Liu Y."/>
            <person name="Hu-Tang G.R."/>
            <person name="Wang J.P."/>
            <person name="Wang J.H."/>
            <person name="Sun Y.H."/>
            <person name="Ni S.B."/>
            <person name="Chen W.B."/>
            <person name="Zhang X.C."/>
            <person name="Jiao Y.N."/>
            <person name="Eichler E.E."/>
            <person name="Li G.H."/>
            <person name="Liu X."/>
            <person name="Gao L.Z."/>
        </authorList>
    </citation>
    <scope>NUCLEOTIDE SEQUENCE [LARGE SCALE GENOMIC DNA]</scope>
    <source>
        <strain evidence="3">cv. GT1</strain>
        <tissue evidence="2">Leaf</tissue>
    </source>
</reference>
<dbReference type="AlphaFoldDB" id="A0A6A6MHS2"/>
<proteinExistence type="predicted"/>
<evidence type="ECO:0000313" key="3">
    <source>
        <dbReference type="Proteomes" id="UP000467840"/>
    </source>
</evidence>
<feature type="compositionally biased region" description="Basic and acidic residues" evidence="1">
    <location>
        <begin position="145"/>
        <end position="163"/>
    </location>
</feature>
<feature type="region of interest" description="Disordered" evidence="1">
    <location>
        <begin position="1"/>
        <end position="47"/>
    </location>
</feature>
<feature type="compositionally biased region" description="Polar residues" evidence="1">
    <location>
        <begin position="126"/>
        <end position="136"/>
    </location>
</feature>
<protein>
    <submittedName>
        <fullName evidence="2">Uncharacterized protein</fullName>
    </submittedName>
</protein>
<dbReference type="Proteomes" id="UP000467840">
    <property type="component" value="Chromosome 14"/>
</dbReference>
<feature type="compositionally biased region" description="Polar residues" evidence="1">
    <location>
        <begin position="170"/>
        <end position="183"/>
    </location>
</feature>